<evidence type="ECO:0000256" key="7">
    <source>
        <dbReference type="ARBA" id="ARBA00023235"/>
    </source>
</evidence>
<comment type="subcellular location">
    <subcellularLocation>
        <location evidence="1">Membrane</location>
        <topology evidence="1">Multi-pass membrane protein</topology>
    </subcellularLocation>
</comment>
<keyword evidence="10" id="KW-1185">Reference proteome</keyword>
<gene>
    <name evidence="9" type="ORF">FC770_09890</name>
</gene>
<dbReference type="GO" id="GO:0016117">
    <property type="term" value="P:carotenoid biosynthetic process"/>
    <property type="evidence" value="ECO:0007669"/>
    <property type="project" value="UniProtKB-KW"/>
</dbReference>
<evidence type="ECO:0000256" key="8">
    <source>
        <dbReference type="SAM" id="Phobius"/>
    </source>
</evidence>
<dbReference type="NCBIfam" id="TIGR03462">
    <property type="entry name" value="CarR_dom_SF"/>
    <property type="match status" value="1"/>
</dbReference>
<keyword evidence="6 8" id="KW-0472">Membrane</keyword>
<name>A0A4U2YP84_9ACTN</name>
<reference evidence="9 10" key="1">
    <citation type="submission" date="2019-04" db="EMBL/GenBank/DDBJ databases">
        <authorList>
            <person name="Dong K."/>
        </authorList>
    </citation>
    <scope>NUCLEOTIDE SEQUENCE [LARGE SCALE GENOMIC DNA]</scope>
    <source>
        <strain evidence="10">dk3543</strain>
    </source>
</reference>
<dbReference type="OrthoDB" id="4411839at2"/>
<feature type="transmembrane region" description="Helical" evidence="8">
    <location>
        <begin position="6"/>
        <end position="24"/>
    </location>
</feature>
<evidence type="ECO:0000256" key="1">
    <source>
        <dbReference type="ARBA" id="ARBA00004141"/>
    </source>
</evidence>
<dbReference type="AlphaFoldDB" id="A0A4U2YP84"/>
<comment type="caution">
    <text evidence="9">The sequence shown here is derived from an EMBL/GenBank/DDBJ whole genome shotgun (WGS) entry which is preliminary data.</text>
</comment>
<evidence type="ECO:0000256" key="6">
    <source>
        <dbReference type="ARBA" id="ARBA00023136"/>
    </source>
</evidence>
<evidence type="ECO:0000313" key="9">
    <source>
        <dbReference type="EMBL" id="TKI62664.1"/>
    </source>
</evidence>
<dbReference type="GO" id="GO:0045436">
    <property type="term" value="F:lycopene beta cyclase activity"/>
    <property type="evidence" value="ECO:0007669"/>
    <property type="project" value="UniProtKB-ARBA"/>
</dbReference>
<keyword evidence="4" id="KW-0125">Carotenoid biosynthesis</keyword>
<dbReference type="GO" id="GO:0016020">
    <property type="term" value="C:membrane"/>
    <property type="evidence" value="ECO:0007669"/>
    <property type="project" value="UniProtKB-SubCell"/>
</dbReference>
<evidence type="ECO:0000256" key="5">
    <source>
        <dbReference type="ARBA" id="ARBA00022989"/>
    </source>
</evidence>
<evidence type="ECO:0000256" key="4">
    <source>
        <dbReference type="ARBA" id="ARBA00022746"/>
    </source>
</evidence>
<evidence type="ECO:0000256" key="2">
    <source>
        <dbReference type="ARBA" id="ARBA00004829"/>
    </source>
</evidence>
<feature type="transmembrane region" description="Helical" evidence="8">
    <location>
        <begin position="79"/>
        <end position="98"/>
    </location>
</feature>
<keyword evidence="3 8" id="KW-0812">Transmembrane</keyword>
<keyword evidence="5 8" id="KW-1133">Transmembrane helix</keyword>
<dbReference type="Proteomes" id="UP000307808">
    <property type="component" value="Unassembled WGS sequence"/>
</dbReference>
<dbReference type="RefSeq" id="WP_137065932.1">
    <property type="nucleotide sequence ID" value="NZ_CP040748.1"/>
</dbReference>
<sequence length="104" mass="11438">MTYLGLAAVFVALCVPLMLVAVVWRRPGRRWWLATGLTLASLVVLTAVFDSVMIAADLFRFDEDRLVGWFVGLAPVEDFAWPVAAVLVVPAVVLLLAGDERKPR</sequence>
<dbReference type="InterPro" id="IPR017825">
    <property type="entry name" value="Lycopene_cyclase_dom"/>
</dbReference>
<protein>
    <submittedName>
        <fullName evidence="9">Lycopene cyclase domain-containing protein</fullName>
    </submittedName>
</protein>
<dbReference type="EMBL" id="SZPY01000002">
    <property type="protein sequence ID" value="TKI62664.1"/>
    <property type="molecule type" value="Genomic_DNA"/>
</dbReference>
<proteinExistence type="predicted"/>
<evidence type="ECO:0000256" key="3">
    <source>
        <dbReference type="ARBA" id="ARBA00022692"/>
    </source>
</evidence>
<evidence type="ECO:0000313" key="10">
    <source>
        <dbReference type="Proteomes" id="UP000307808"/>
    </source>
</evidence>
<dbReference type="GO" id="GO:0016872">
    <property type="term" value="F:intramolecular lyase activity"/>
    <property type="evidence" value="ECO:0007669"/>
    <property type="project" value="InterPro"/>
</dbReference>
<keyword evidence="7" id="KW-0413">Isomerase</keyword>
<comment type="pathway">
    <text evidence="2">Carotenoid biosynthesis.</text>
</comment>
<organism evidence="9 10">
    <name type="scientific">Nocardioides jishulii</name>
    <dbReference type="NCBI Taxonomy" id="2575440"/>
    <lineage>
        <taxon>Bacteria</taxon>
        <taxon>Bacillati</taxon>
        <taxon>Actinomycetota</taxon>
        <taxon>Actinomycetes</taxon>
        <taxon>Propionibacteriales</taxon>
        <taxon>Nocardioidaceae</taxon>
        <taxon>Nocardioides</taxon>
    </lineage>
</organism>
<accession>A0A4U2YP84</accession>
<feature type="transmembrane region" description="Helical" evidence="8">
    <location>
        <begin position="31"/>
        <end position="59"/>
    </location>
</feature>